<dbReference type="SUPFAM" id="SSF53474">
    <property type="entry name" value="alpha/beta-Hydrolases"/>
    <property type="match status" value="1"/>
</dbReference>
<dbReference type="InterPro" id="IPR001031">
    <property type="entry name" value="Thioesterase"/>
</dbReference>
<dbReference type="InterPro" id="IPR018201">
    <property type="entry name" value="Ketoacyl_synth_AS"/>
</dbReference>
<evidence type="ECO:0000256" key="4">
    <source>
        <dbReference type="ARBA" id="ARBA00022679"/>
    </source>
</evidence>
<dbReference type="InterPro" id="IPR025110">
    <property type="entry name" value="AMP-bd_C"/>
</dbReference>
<dbReference type="Pfam" id="PF08659">
    <property type="entry name" value="KR"/>
    <property type="match status" value="1"/>
</dbReference>
<dbReference type="PROSITE" id="PS00455">
    <property type="entry name" value="AMP_BINDING"/>
    <property type="match status" value="1"/>
</dbReference>
<dbReference type="InterPro" id="IPR036291">
    <property type="entry name" value="NAD(P)-bd_dom_sf"/>
</dbReference>
<dbReference type="Pfam" id="PF00668">
    <property type="entry name" value="Condensation"/>
    <property type="match status" value="1"/>
</dbReference>
<dbReference type="Pfam" id="PF00550">
    <property type="entry name" value="PP-binding"/>
    <property type="match status" value="3"/>
</dbReference>
<accession>G8XGR6</accession>
<dbReference type="SUPFAM" id="SSF53901">
    <property type="entry name" value="Thiolase-like"/>
    <property type="match status" value="1"/>
</dbReference>
<gene>
    <name evidence="9" type="ordered locus">SCATT_p05500</name>
</gene>
<keyword evidence="10" id="KW-1185">Reference proteome</keyword>
<feature type="compositionally biased region" description="Low complexity" evidence="6">
    <location>
        <begin position="608"/>
        <end position="617"/>
    </location>
</feature>
<dbReference type="OrthoDB" id="9030879at2"/>
<dbReference type="InterPro" id="IPR000873">
    <property type="entry name" value="AMP-dep_synth/lig_dom"/>
</dbReference>
<dbReference type="InterPro" id="IPR023213">
    <property type="entry name" value="CAT-like_dom_sf"/>
</dbReference>
<dbReference type="Gene3D" id="2.30.38.10">
    <property type="entry name" value="Luciferase, Domain 3"/>
    <property type="match status" value="1"/>
</dbReference>
<feature type="region of interest" description="Disordered" evidence="6">
    <location>
        <begin position="595"/>
        <end position="617"/>
    </location>
</feature>
<feature type="domain" description="Carrier" evidence="7">
    <location>
        <begin position="1566"/>
        <end position="1640"/>
    </location>
</feature>
<dbReference type="Gene3D" id="3.30.559.30">
    <property type="entry name" value="Nonribosomal peptide synthetase, condensation domain"/>
    <property type="match status" value="1"/>
</dbReference>
<dbReference type="Pfam" id="PF13193">
    <property type="entry name" value="AMP-binding_C"/>
    <property type="match status" value="2"/>
</dbReference>
<dbReference type="PATRIC" id="fig|1003195.29.peg.6347"/>
<proteinExistence type="predicted"/>
<feature type="domain" description="Ketosynthase family 3 (KS3)" evidence="8">
    <location>
        <begin position="1655"/>
        <end position="2063"/>
    </location>
</feature>
<dbReference type="NCBIfam" id="TIGR01733">
    <property type="entry name" value="AA-adenyl-dom"/>
    <property type="match status" value="1"/>
</dbReference>
<dbReference type="Gene3D" id="3.40.50.1820">
    <property type="entry name" value="alpha/beta hydrolase"/>
    <property type="match status" value="1"/>
</dbReference>
<dbReference type="InterPro" id="IPR036736">
    <property type="entry name" value="ACP-like_sf"/>
</dbReference>
<dbReference type="GO" id="GO:0009239">
    <property type="term" value="P:enterobactin biosynthetic process"/>
    <property type="evidence" value="ECO:0007669"/>
    <property type="project" value="TreeGrafter"/>
</dbReference>
<evidence type="ECO:0000256" key="1">
    <source>
        <dbReference type="ARBA" id="ARBA00001957"/>
    </source>
</evidence>
<evidence type="ECO:0000256" key="3">
    <source>
        <dbReference type="ARBA" id="ARBA00022553"/>
    </source>
</evidence>
<dbReference type="GO" id="GO:0043041">
    <property type="term" value="P:amino acid activation for nonribosomal peptide biosynthetic process"/>
    <property type="evidence" value="ECO:0007669"/>
    <property type="project" value="TreeGrafter"/>
</dbReference>
<reference evidence="10" key="1">
    <citation type="submission" date="2011-12" db="EMBL/GenBank/DDBJ databases">
        <title>Complete genome sequence of Streptomyces cattleya strain DSM 46488.</title>
        <authorList>
            <person name="Ou H.-Y."/>
            <person name="Li P."/>
            <person name="Zhao C."/>
            <person name="O'Hagan D."/>
            <person name="Deng Z."/>
        </authorList>
    </citation>
    <scope>NUCLEOTIDE SEQUENCE [LARGE SCALE GENOMIC DNA]</scope>
    <source>
        <strain evidence="10">ATCC 35852 / DSM 46488 / JCM 4925 / NBRC 14057 / NRRL 8057</strain>
        <plasmid evidence="10">Plasmid pSCATT</plasmid>
    </source>
</reference>
<protein>
    <submittedName>
        <fullName evidence="9">Amino acid adenylation domain protein</fullName>
    </submittedName>
</protein>
<dbReference type="InterPro" id="IPR014030">
    <property type="entry name" value="Ketoacyl_synth_N"/>
</dbReference>
<dbReference type="SUPFAM" id="SSF56801">
    <property type="entry name" value="Acetyl-CoA synthetase-like"/>
    <property type="match status" value="2"/>
</dbReference>
<dbReference type="Pfam" id="PF00501">
    <property type="entry name" value="AMP-binding"/>
    <property type="match status" value="2"/>
</dbReference>
<dbReference type="GO" id="GO:0009366">
    <property type="term" value="C:enterobactin synthetase complex"/>
    <property type="evidence" value="ECO:0007669"/>
    <property type="project" value="TreeGrafter"/>
</dbReference>
<dbReference type="Gene3D" id="3.40.50.720">
    <property type="entry name" value="NAD(P)-binding Rossmann-like Domain"/>
    <property type="match status" value="1"/>
</dbReference>
<dbReference type="GO" id="GO:0047527">
    <property type="term" value="F:2,3-dihydroxybenzoate-serine ligase activity"/>
    <property type="evidence" value="ECO:0007669"/>
    <property type="project" value="TreeGrafter"/>
</dbReference>
<dbReference type="GO" id="GO:0031177">
    <property type="term" value="F:phosphopantetheine binding"/>
    <property type="evidence" value="ECO:0007669"/>
    <property type="project" value="InterPro"/>
</dbReference>
<dbReference type="PANTHER" id="PTHR45527:SF1">
    <property type="entry name" value="FATTY ACID SYNTHASE"/>
    <property type="match status" value="1"/>
</dbReference>
<evidence type="ECO:0000256" key="6">
    <source>
        <dbReference type="SAM" id="MobiDB-lite"/>
    </source>
</evidence>
<keyword evidence="3" id="KW-0597">Phosphoprotein</keyword>
<dbReference type="Gene3D" id="3.40.50.980">
    <property type="match status" value="2"/>
</dbReference>
<name>G8XGR6_STREN</name>
<evidence type="ECO:0000256" key="2">
    <source>
        <dbReference type="ARBA" id="ARBA00022450"/>
    </source>
</evidence>
<dbReference type="InterPro" id="IPR016039">
    <property type="entry name" value="Thiolase-like"/>
</dbReference>
<evidence type="ECO:0000259" key="8">
    <source>
        <dbReference type="PROSITE" id="PS52004"/>
    </source>
</evidence>
<dbReference type="InterPro" id="IPR057326">
    <property type="entry name" value="KR_dom"/>
</dbReference>
<dbReference type="InterPro" id="IPR045851">
    <property type="entry name" value="AMP-bd_C_sf"/>
</dbReference>
<dbReference type="PROSITE" id="PS52004">
    <property type="entry name" value="KS3_2"/>
    <property type="match status" value="1"/>
</dbReference>
<dbReference type="InterPro" id="IPR020841">
    <property type="entry name" value="PKS_Beta-ketoAc_synthase_dom"/>
</dbReference>
<dbReference type="GO" id="GO:0004315">
    <property type="term" value="F:3-oxoacyl-[acyl-carrier-protein] synthase activity"/>
    <property type="evidence" value="ECO:0007669"/>
    <property type="project" value="InterPro"/>
</dbReference>
<dbReference type="Pfam" id="PF16197">
    <property type="entry name" value="KAsynt_C_assoc"/>
    <property type="match status" value="1"/>
</dbReference>
<dbReference type="PROSITE" id="PS00012">
    <property type="entry name" value="PHOSPHOPANTETHEINE"/>
    <property type="match status" value="1"/>
</dbReference>
<dbReference type="InterPro" id="IPR009081">
    <property type="entry name" value="PP-bd_ACP"/>
</dbReference>
<evidence type="ECO:0000259" key="7">
    <source>
        <dbReference type="PROSITE" id="PS50075"/>
    </source>
</evidence>
<keyword evidence="9" id="KW-0614">Plasmid</keyword>
<dbReference type="InterPro" id="IPR001242">
    <property type="entry name" value="Condensation_dom"/>
</dbReference>
<dbReference type="InterPro" id="IPR010071">
    <property type="entry name" value="AA_adenyl_dom"/>
</dbReference>
<dbReference type="Gene3D" id="3.30.559.10">
    <property type="entry name" value="Chloramphenicol acetyltransferase-like domain"/>
    <property type="match status" value="1"/>
</dbReference>
<dbReference type="CDD" id="cd12117">
    <property type="entry name" value="A_NRPS_Srf_like"/>
    <property type="match status" value="1"/>
</dbReference>
<sequence length="3034" mass="324026">MRPGTDNPGHLAGVAQGVHEQALRTPGAPAVADGERRLDYAALDAAGATVAEALRRAGVRPGQAVAVALPRSWRLVCAMLGILRLGGVVVPLDTLSPPDRRRHILTDSASVALVHDGTAPAELPGGTRALRIGDLLDPEDGATGEPGPPYTGAPVSFLFYTSGTTGRPKGVEVRDAGILRLARPGWIELPEGARYACLANPAFDALSFEVWVPLLTGGCCVVLADEDVQAPHRLAAALLRERVHTLFVTTALFNAVTDTVPDCFAGTRQVLIGGERLNAGVIRRWYHHNATAATRLVNAYGPTETTTFALWHPIPRDFTGDSVPIGRPLPDTGAVLVVPGTERTAAPGEVAELLVSGDALAAGYRNLPEETGRRFTTLPWYDDGHRPHYRTGDLVRVGADGSVDYVGRADRQVKVRGFRIEPGEVERQITAHPAVRQAHVCTRRDGDGGPNELLAYLVADDTLSFDDFDRHLAARLPSYMRPHRVHRLDALPRNANGKVDEAALLARELPPWRRPDGAHRPATAWQREVLALAADVLGVPEPRLDDRWIALGGDSLKALRLRYRIRERWGCELPAPLVLRADFAELADAVAAARGTGGSPYPAPPAPTGRRTAPATAEQQRLWLHQQRSPGSRAYHVGQAFRLDGPVDTAALRRSLRALVARHPALRTAFEATEEGLRQIVGDPYDPWTEPDPEALRDAAAGRAFTDRFFARPFDLARPRMLRACWLPGRDGGVLLLHLHHIAVDGWSMTLLFQDLSTGYAAALTGAEPDTEADAPTPLDHALWQADWFATPAYQDRRDRLVAHYTTSDDGAEPLPAARPQDHPAGHLLHTTLDVVRRAAVDRLCAQLGLTRFQLLLAVFAWTLYGVTGRTRPRIAAPVAGRPLRQFETGVGMFANTVLLPLTVDPGEELREQLTRLGQAAGEVLDGQDVALADVLAARAPGTDSTPFDFLFVLENTDFGALTLPGCTARPLWTAPAEAKCPLTLSVIDHADGLDLLWEYADSHFDATDAEAMAALLRRALDLLAAPEPATPATLVAPHRRSLPQPGRGATAPLTYRTVAEGFARQAARTPDAPAVRDGQRTANYAELDAYAAALAARLRARHRLPADNTPCRIALYFEPSVEHVVCLLALARLNVTIVPLDPSYPPALLRQILAQVDPVCVLLPPGAEAAFAQVDPGGVVRHPVTLSTEPAPAVPPHDGTRPLYTLFTSGSTGVPKGVQVHDRTLCNLFQWQEGAGGLGTPAVTQQFSMLSFDVSFQEIFGTLCQGGLLHLVRPGWRQDPPALLEALESAGVERIFMPYVALQFLAEHGVHLGRYPSRLREVVTAGEQLVCTDAVRRWFAGLPGAKLFNQYGPSETHVVSALCLDGDPMRWPERPAIGHPVTGAVLRVVDEAGLPVPPDCPGELLLGGTMAHRCYLGDPALNDERFTEVPGDGLYYRSGDRARFDRQGLLHYLGRDDQQIKLSGHRLELGHVEAALLRHPAVVAAVVVLDDGKLVACLQLRDADGPLPTADDLSAHLAPLLPGYVRVHRYRRLTALPRTPSGKLDRRAALRATGTDLPRRPATATGATGPEARLAAAFEAVTGSPIGPDQTFFDAGASSLGLMRFHLHCVTELGLRFTVADLFEHVTVRALARFLSGPATTPDEDSRDHHTATDEPIAVIGMAVRLPGARDLAAFWDLVTSGRRGIEHFDAPDGVVGARSQADGLLDFDPGHFGISRHDARLMDPQHRHLLMSCVEALAHAGYGDPAALRVGLVAGAGENTYFQDMLREADPDALPDRFQLAIHHEKDFLATKAAYHLGLTGPAFTTQAACASSLVAVHLAAGLLRQGDADLMLAGGVLIDTGMSAGYHYRPQHIFSTDGHCRPFSDDASGTIGGSGAGVVVLKPLSHARRDGDTVYAVITGSAVNNDGATKLNYSAPSLTGQREVIRAALRRAGRTGADVGYVEAHGTGTRLGDPVEVGALRQAFDVTESGRCALASVKSQIGHLGAAAGVVGLVRAALAVHHAVIPPNVDFHALNPQIGPDPTPFHIPVRAQAWPAGRHRVAAVSSFGIGGTNAHLVLEAAEPTAPAPEPPPCLVLSARSEAALRADAARVADYLTRHPEHYPRVLRHLQAGRPQHPVRAAAVCPDAAAAVTWLRQAAPVTVEPAGPPLPSAGRTPAQLAADWLTGAALTWPAGPAPAPWDFPPPAFDLAAYDFPRAAPETSGTPRRLPESDWLHQPHWARLHRAATTAPRTTRLLVIVTGEPLPAPAVHAFQEVYARVVRVVAADAFARHGQDEYRADPADPESLRLLLDAVADAGADGIDWLHALPLAVTGPVGPKALDRARHACLDTPAALVRAVAARPGTPPVHPWWLSYRARPADGPVRRPELGLLAGAAQVTAQESSLDGHWLDLPGADPADWAAPLAALTAGAGQDTARELALRQGYWWHQVTLPVPATVPAPDLPADGGDHLVLGGTGGIGTAVAAWLLDHTDGRVLLLSRTPRLPDELTGHADRVTLVEADLATTPAPDLAALIAGHTSRLHTVVHAAGVPSGALIATRDATAMRAGTAAKLDGALLMEEVIARHRPRLAVYCSSMSALLGGVGQYDYAAAAGLLDAFAHHRPDDTTATTRVTVDWDVWREAGMALRTSRTDPRHQAHLAVGLTVAEGKRVLARALGAGLPQLLVSVTELEESRVFYTPPATEPAPATAPARPATTPAGLLTDWLCRWLDVDHLDPDAPLYDLGADSLTMLDLISEVKRHFDVELDLASFSHRVSLGEIVSLLAGPVATGAAGSSEVTPEVWQEGTGDDVLCLVHPVGGDIQAYRSLVAALDPRLTVCLIADPALRDPALPDWTLTERARRYHAALLARFPGDPGRLRLAGWSFGGWVALEMAAEAEAAGAPVAALHLVDPPPPGSGPLFQGYDDSQLEAVFAHELGLHPDAAGDAAKGYAERLARRCRANLRALAEHRIRPLTTTPSTLWLAEHPVPGLPSPGTPGEQQARWLPYLPAGTRHQRLGTDHYGVVRPPYAHTIAQALGAPSTRRRPTIGDATP</sequence>
<dbReference type="EMBL" id="CP003229">
    <property type="protein sequence ID" value="AEW98743.1"/>
    <property type="molecule type" value="Genomic_DNA"/>
</dbReference>
<evidence type="ECO:0000313" key="9">
    <source>
        <dbReference type="EMBL" id="AEW98743.1"/>
    </source>
</evidence>
<feature type="domain" description="Carrier" evidence="7">
    <location>
        <begin position="520"/>
        <end position="597"/>
    </location>
</feature>
<dbReference type="SMART" id="SM00823">
    <property type="entry name" value="PKS_PP"/>
    <property type="match status" value="3"/>
</dbReference>
<dbReference type="InterPro" id="IPR020845">
    <property type="entry name" value="AMP-binding_CS"/>
</dbReference>
<dbReference type="GO" id="GO:0006633">
    <property type="term" value="P:fatty acid biosynthetic process"/>
    <property type="evidence" value="ECO:0007669"/>
    <property type="project" value="InterPro"/>
</dbReference>
<dbReference type="InterPro" id="IPR006162">
    <property type="entry name" value="Ppantetheine_attach_site"/>
</dbReference>
<keyword evidence="4" id="KW-0808">Transferase</keyword>
<dbReference type="KEGG" id="scy:SCATT_p05500"/>
<keyword evidence="2" id="KW-0596">Phosphopantetheine</keyword>
<dbReference type="Gene3D" id="1.10.1200.10">
    <property type="entry name" value="ACP-like"/>
    <property type="match status" value="3"/>
</dbReference>
<dbReference type="SUPFAM" id="SSF47336">
    <property type="entry name" value="ACP-like"/>
    <property type="match status" value="3"/>
</dbReference>
<organism evidence="9 10">
    <name type="scientific">Streptantibioticus cattleyicolor (strain ATCC 35852 / DSM 46488 / JCM 4925 / NBRC 14057 / NRRL 8057)</name>
    <name type="common">Streptomyces cattleya</name>
    <dbReference type="NCBI Taxonomy" id="1003195"/>
    <lineage>
        <taxon>Bacteria</taxon>
        <taxon>Bacillati</taxon>
        <taxon>Actinomycetota</taxon>
        <taxon>Actinomycetes</taxon>
        <taxon>Kitasatosporales</taxon>
        <taxon>Streptomycetaceae</taxon>
        <taxon>Streptantibioticus</taxon>
    </lineage>
</organism>
<dbReference type="Gene3D" id="3.30.300.30">
    <property type="match status" value="2"/>
</dbReference>
<dbReference type="Pfam" id="PF00109">
    <property type="entry name" value="ketoacyl-synt"/>
    <property type="match status" value="1"/>
</dbReference>
<dbReference type="SMART" id="SM00822">
    <property type="entry name" value="PKS_KR"/>
    <property type="match status" value="1"/>
</dbReference>
<dbReference type="SUPFAM" id="SSF52777">
    <property type="entry name" value="CoA-dependent acyltransferases"/>
    <property type="match status" value="2"/>
</dbReference>
<evidence type="ECO:0000313" key="10">
    <source>
        <dbReference type="Proteomes" id="UP000007842"/>
    </source>
</evidence>
<dbReference type="SMART" id="SM00825">
    <property type="entry name" value="PKS_KS"/>
    <property type="match status" value="1"/>
</dbReference>
<dbReference type="InterPro" id="IPR020806">
    <property type="entry name" value="PKS_PP-bd"/>
</dbReference>
<dbReference type="InterPro" id="IPR013968">
    <property type="entry name" value="PKS_KR"/>
</dbReference>
<dbReference type="PROSITE" id="PS00606">
    <property type="entry name" value="KS3_1"/>
    <property type="match status" value="1"/>
</dbReference>
<dbReference type="PROSITE" id="PS50075">
    <property type="entry name" value="CARRIER"/>
    <property type="match status" value="3"/>
</dbReference>
<dbReference type="Proteomes" id="UP000007842">
    <property type="component" value="Plasmid pSCATT"/>
</dbReference>
<dbReference type="InterPro" id="IPR032821">
    <property type="entry name" value="PKS_assoc"/>
</dbReference>
<feature type="domain" description="Carrier" evidence="7">
    <location>
        <begin position="2694"/>
        <end position="2769"/>
    </location>
</feature>
<dbReference type="InterPro" id="IPR014031">
    <property type="entry name" value="Ketoacyl_synth_C"/>
</dbReference>
<keyword evidence="5" id="KW-0012">Acyltransferase</keyword>
<dbReference type="GO" id="GO:0005829">
    <property type="term" value="C:cytosol"/>
    <property type="evidence" value="ECO:0007669"/>
    <property type="project" value="TreeGrafter"/>
</dbReference>
<dbReference type="PANTHER" id="PTHR45527">
    <property type="entry name" value="NONRIBOSOMAL PEPTIDE SYNTHETASE"/>
    <property type="match status" value="1"/>
</dbReference>
<comment type="cofactor">
    <cofactor evidence="1">
        <name>pantetheine 4'-phosphate</name>
        <dbReference type="ChEBI" id="CHEBI:47942"/>
    </cofactor>
</comment>
<evidence type="ECO:0000256" key="5">
    <source>
        <dbReference type="ARBA" id="ARBA00023315"/>
    </source>
</evidence>
<dbReference type="Gene3D" id="3.40.47.10">
    <property type="match status" value="1"/>
</dbReference>
<geneLocation type="plasmid" evidence="9 10">
    <name>pSCATT</name>
</geneLocation>
<dbReference type="SUPFAM" id="SSF51735">
    <property type="entry name" value="NAD(P)-binding Rossmann-fold domains"/>
    <property type="match status" value="2"/>
</dbReference>
<dbReference type="InterPro" id="IPR042099">
    <property type="entry name" value="ANL_N_sf"/>
</dbReference>
<dbReference type="Gene3D" id="3.40.50.12780">
    <property type="entry name" value="N-terminal domain of ligase-like"/>
    <property type="match status" value="1"/>
</dbReference>
<dbReference type="CDD" id="cd00833">
    <property type="entry name" value="PKS"/>
    <property type="match status" value="1"/>
</dbReference>
<dbReference type="InterPro" id="IPR029058">
    <property type="entry name" value="AB_hydrolase_fold"/>
</dbReference>
<dbReference type="Pfam" id="PF00975">
    <property type="entry name" value="Thioesterase"/>
    <property type="match status" value="1"/>
</dbReference>
<dbReference type="HOGENOM" id="CLU_000022_28_0_11"/>
<dbReference type="Pfam" id="PF02801">
    <property type="entry name" value="Ketoacyl-synt_C"/>
    <property type="match status" value="1"/>
</dbReference>